<dbReference type="RefSeq" id="WP_245710379.1">
    <property type="nucleotide sequence ID" value="NZ_FNMZ01000001.1"/>
</dbReference>
<evidence type="ECO:0000313" key="5">
    <source>
        <dbReference type="Proteomes" id="UP000199118"/>
    </source>
</evidence>
<accession>A0A1H2T8H4</accession>
<proteinExistence type="inferred from homology"/>
<evidence type="ECO:0000256" key="1">
    <source>
        <dbReference type="ARBA" id="ARBA00009477"/>
    </source>
</evidence>
<dbReference type="Gene3D" id="2.40.50.100">
    <property type="match status" value="2"/>
</dbReference>
<comment type="similarity">
    <text evidence="1">Belongs to the membrane fusion protein (MFP) (TC 8.A.1) family.</text>
</comment>
<dbReference type="InterPro" id="IPR006143">
    <property type="entry name" value="RND_pump_MFP"/>
</dbReference>
<feature type="signal peptide" evidence="3">
    <location>
        <begin position="1"/>
        <end position="20"/>
    </location>
</feature>
<dbReference type="NCBIfam" id="TIGR01730">
    <property type="entry name" value="RND_mfp"/>
    <property type="match status" value="1"/>
</dbReference>
<name>A0A1H2T8H4_9RHOB</name>
<dbReference type="GO" id="GO:1990281">
    <property type="term" value="C:efflux pump complex"/>
    <property type="evidence" value="ECO:0007669"/>
    <property type="project" value="TreeGrafter"/>
</dbReference>
<dbReference type="AlphaFoldDB" id="A0A1H2T8H4"/>
<sequence>MYRCAMLLVSALAVASHAAAQDAIKPVKLVTVMSENDGNERTFFGKVAARRTVDLAFQVGGQIVAFPALEGSVTPKGGMVAQLDLETFELALEQAELQKAQSDRMVERYRRLQGGSVSEVALEDAVTEASLADVAVRNAQKDLRDATLLAPFDALVAERMTDNFTTISAGTPVVRLHDMSELRIEIDVPEVLFQRAGADPDVAVSAQFPASNRVFPLELREFNAESSNIGQTFKLTFGMAPPDGLRILPGSSVKVLAVLHDDRSDLVVPATALTPGADGALSAFLFEPEAGSKDIGRLRRVIVDVEPLASGRMRVLDGLEAGDEIVGMGAAALEDGQDARRFVAFGR</sequence>
<reference evidence="4 5" key="1">
    <citation type="submission" date="2016-10" db="EMBL/GenBank/DDBJ databases">
        <authorList>
            <person name="de Groot N.N."/>
        </authorList>
    </citation>
    <scope>NUCLEOTIDE SEQUENCE [LARGE SCALE GENOMIC DNA]</scope>
    <source>
        <strain evidence="4 5">DSM 17890</strain>
    </source>
</reference>
<feature type="coiled-coil region" evidence="2">
    <location>
        <begin position="85"/>
        <end position="112"/>
    </location>
</feature>
<dbReference type="Gene3D" id="2.40.420.20">
    <property type="match status" value="1"/>
</dbReference>
<dbReference type="GO" id="GO:0015562">
    <property type="term" value="F:efflux transmembrane transporter activity"/>
    <property type="evidence" value="ECO:0007669"/>
    <property type="project" value="TreeGrafter"/>
</dbReference>
<dbReference type="Proteomes" id="UP000199118">
    <property type="component" value="Unassembled WGS sequence"/>
</dbReference>
<dbReference type="SUPFAM" id="SSF111369">
    <property type="entry name" value="HlyD-like secretion proteins"/>
    <property type="match status" value="1"/>
</dbReference>
<evidence type="ECO:0000313" key="4">
    <source>
        <dbReference type="EMBL" id="SDW40182.1"/>
    </source>
</evidence>
<dbReference type="PANTHER" id="PTHR30469:SF20">
    <property type="entry name" value="EFFLUX RND TRANSPORTER PERIPLASMIC ADAPTOR SUBUNIT"/>
    <property type="match status" value="1"/>
</dbReference>
<feature type="chain" id="PRO_5011524363" evidence="3">
    <location>
        <begin position="21"/>
        <end position="347"/>
    </location>
</feature>
<gene>
    <name evidence="4" type="ORF">SAMN05444336_101918</name>
</gene>
<keyword evidence="3" id="KW-0732">Signal</keyword>
<protein>
    <submittedName>
        <fullName evidence="4">RND family efflux transporter, MFP subunit</fullName>
    </submittedName>
</protein>
<dbReference type="PANTHER" id="PTHR30469">
    <property type="entry name" value="MULTIDRUG RESISTANCE PROTEIN MDTA"/>
    <property type="match status" value="1"/>
</dbReference>
<dbReference type="EMBL" id="FNMZ01000001">
    <property type="protein sequence ID" value="SDW40182.1"/>
    <property type="molecule type" value="Genomic_DNA"/>
</dbReference>
<dbReference type="STRING" id="356660.SAMN05444336_101918"/>
<evidence type="ECO:0000256" key="3">
    <source>
        <dbReference type="SAM" id="SignalP"/>
    </source>
</evidence>
<evidence type="ECO:0000256" key="2">
    <source>
        <dbReference type="SAM" id="Coils"/>
    </source>
</evidence>
<organism evidence="4 5">
    <name type="scientific">Albimonas donghaensis</name>
    <dbReference type="NCBI Taxonomy" id="356660"/>
    <lineage>
        <taxon>Bacteria</taxon>
        <taxon>Pseudomonadati</taxon>
        <taxon>Pseudomonadota</taxon>
        <taxon>Alphaproteobacteria</taxon>
        <taxon>Rhodobacterales</taxon>
        <taxon>Paracoccaceae</taxon>
        <taxon>Albimonas</taxon>
    </lineage>
</organism>
<keyword evidence="5" id="KW-1185">Reference proteome</keyword>
<keyword evidence="2" id="KW-0175">Coiled coil</keyword>